<comment type="caution">
    <text evidence="1">The sequence shown here is derived from an EMBL/GenBank/DDBJ whole genome shotgun (WGS) entry which is preliminary data.</text>
</comment>
<dbReference type="SUPFAM" id="SSF48239">
    <property type="entry name" value="Terpenoid cyclases/Protein prenyltransferases"/>
    <property type="match status" value="1"/>
</dbReference>
<proteinExistence type="predicted"/>
<protein>
    <submittedName>
        <fullName evidence="1">Uncharacterized protein</fullName>
    </submittedName>
</protein>
<keyword evidence="2" id="KW-1185">Reference proteome</keyword>
<organism evidence="1 2">
    <name type="scientific">Candidatus Methanocrinis natronophilus</name>
    <dbReference type="NCBI Taxonomy" id="3033396"/>
    <lineage>
        <taxon>Archaea</taxon>
        <taxon>Methanobacteriati</taxon>
        <taxon>Methanobacteriota</taxon>
        <taxon>Stenosarchaea group</taxon>
        <taxon>Methanomicrobia</taxon>
        <taxon>Methanotrichales</taxon>
        <taxon>Methanotrichaceae</taxon>
        <taxon>Methanocrinis</taxon>
    </lineage>
</organism>
<accession>A0ABT5X5X2</accession>
<gene>
    <name evidence="1" type="ORF">P0O15_02685</name>
</gene>
<dbReference type="Gene3D" id="1.50.10.20">
    <property type="match status" value="1"/>
</dbReference>
<evidence type="ECO:0000313" key="1">
    <source>
        <dbReference type="EMBL" id="MDF0590084.1"/>
    </source>
</evidence>
<dbReference type="InterPro" id="IPR008930">
    <property type="entry name" value="Terpenoid_cyclase/PrenylTrfase"/>
</dbReference>
<name>A0ABT5X5X2_9EURY</name>
<sequence length="294" mass="32647">MPDIQAVIRYLEERQIRIGSGLGYSFVRGLPPNIRDTYFAMSSLKTLKLPSPDEDIVLFLSGYDHYDLNSGYFAKKCLELTGAGVEYRDGNIWWRYMGDESIIPCFIPKTPVSNYFRYDLHGAYGENIFSSPLSALLKRIDLGETAPNSGLANLIHTFLKRIGNRDIMTLFMALEILNSINSKGGSARLTSGELQEIRVFLRRCTTRNGYTASPISSSITIERVYAGHKIAKYLGLSDPSGLSSFINSLQNANGGFRRSPFGGISTLEYSHLALNILSDIEDKRVNCGCIRGGV</sequence>
<dbReference type="Proteomes" id="UP001220010">
    <property type="component" value="Unassembled WGS sequence"/>
</dbReference>
<evidence type="ECO:0000313" key="2">
    <source>
        <dbReference type="Proteomes" id="UP001220010"/>
    </source>
</evidence>
<dbReference type="RefSeq" id="WP_316965845.1">
    <property type="nucleotide sequence ID" value="NZ_JARFPK010000007.1"/>
</dbReference>
<dbReference type="EMBL" id="JARFPK010000007">
    <property type="protein sequence ID" value="MDF0590084.1"/>
    <property type="molecule type" value="Genomic_DNA"/>
</dbReference>
<reference evidence="1 2" key="1">
    <citation type="submission" date="2023-03" db="EMBL/GenBank/DDBJ databases">
        <title>WGS of Methanotrichaceae archaeon Mx.</title>
        <authorList>
            <person name="Sorokin D.Y."/>
            <person name="Merkel A.Y."/>
        </authorList>
    </citation>
    <scope>NUCLEOTIDE SEQUENCE [LARGE SCALE GENOMIC DNA]</scope>
    <source>
        <strain evidence="1 2">Mx</strain>
    </source>
</reference>